<dbReference type="AlphaFoldDB" id="A0A139WFR0"/>
<evidence type="ECO:0000259" key="2">
    <source>
        <dbReference type="Pfam" id="PF13820"/>
    </source>
</evidence>
<reference evidence="3 4" key="1">
    <citation type="journal article" date="2008" name="Nature">
        <title>The genome of the model beetle and pest Tribolium castaneum.</title>
        <authorList>
            <consortium name="Tribolium Genome Sequencing Consortium"/>
            <person name="Richards S."/>
            <person name="Gibbs R.A."/>
            <person name="Weinstock G.M."/>
            <person name="Brown S.J."/>
            <person name="Denell R."/>
            <person name="Beeman R.W."/>
            <person name="Gibbs R."/>
            <person name="Beeman R.W."/>
            <person name="Brown S.J."/>
            <person name="Bucher G."/>
            <person name="Friedrich M."/>
            <person name="Grimmelikhuijzen C.J."/>
            <person name="Klingler M."/>
            <person name="Lorenzen M."/>
            <person name="Richards S."/>
            <person name="Roth S."/>
            <person name="Schroder R."/>
            <person name="Tautz D."/>
            <person name="Zdobnov E.M."/>
            <person name="Muzny D."/>
            <person name="Gibbs R.A."/>
            <person name="Weinstock G.M."/>
            <person name="Attaway T."/>
            <person name="Bell S."/>
            <person name="Buhay C.J."/>
            <person name="Chandrabose M.N."/>
            <person name="Chavez D."/>
            <person name="Clerk-Blankenburg K.P."/>
            <person name="Cree A."/>
            <person name="Dao M."/>
            <person name="Davis C."/>
            <person name="Chacko J."/>
            <person name="Dinh H."/>
            <person name="Dugan-Rocha S."/>
            <person name="Fowler G."/>
            <person name="Garner T.T."/>
            <person name="Garnes J."/>
            <person name="Gnirke A."/>
            <person name="Hawes A."/>
            <person name="Hernandez J."/>
            <person name="Hines S."/>
            <person name="Holder M."/>
            <person name="Hume J."/>
            <person name="Jhangiani S.N."/>
            <person name="Joshi V."/>
            <person name="Khan Z.M."/>
            <person name="Jackson L."/>
            <person name="Kovar C."/>
            <person name="Kowis A."/>
            <person name="Lee S."/>
            <person name="Lewis L.R."/>
            <person name="Margolis J."/>
            <person name="Morgan M."/>
            <person name="Nazareth L.V."/>
            <person name="Nguyen N."/>
            <person name="Okwuonu G."/>
            <person name="Parker D."/>
            <person name="Richards S."/>
            <person name="Ruiz S.J."/>
            <person name="Santibanez J."/>
            <person name="Savard J."/>
            <person name="Scherer S.E."/>
            <person name="Schneider B."/>
            <person name="Sodergren E."/>
            <person name="Tautz D."/>
            <person name="Vattahil S."/>
            <person name="Villasana D."/>
            <person name="White C.S."/>
            <person name="Wright R."/>
            <person name="Park Y."/>
            <person name="Beeman R.W."/>
            <person name="Lord J."/>
            <person name="Oppert B."/>
            <person name="Lorenzen M."/>
            <person name="Brown S."/>
            <person name="Wang L."/>
            <person name="Savard J."/>
            <person name="Tautz D."/>
            <person name="Richards S."/>
            <person name="Weinstock G."/>
            <person name="Gibbs R.A."/>
            <person name="Liu Y."/>
            <person name="Worley K."/>
            <person name="Weinstock G."/>
            <person name="Elsik C.G."/>
            <person name="Reese J.T."/>
            <person name="Elhaik E."/>
            <person name="Landan G."/>
            <person name="Graur D."/>
            <person name="Arensburger P."/>
            <person name="Atkinson P."/>
            <person name="Beeman R.W."/>
            <person name="Beidler J."/>
            <person name="Brown S.J."/>
            <person name="Demuth J.P."/>
            <person name="Drury D.W."/>
            <person name="Du Y.Z."/>
            <person name="Fujiwara H."/>
            <person name="Lorenzen M."/>
            <person name="Maselli V."/>
            <person name="Osanai M."/>
            <person name="Park Y."/>
            <person name="Robertson H.M."/>
            <person name="Tu Z."/>
            <person name="Wang J.J."/>
            <person name="Wang S."/>
            <person name="Richards S."/>
            <person name="Song H."/>
            <person name="Zhang L."/>
            <person name="Sodergren E."/>
            <person name="Werner D."/>
            <person name="Stanke M."/>
            <person name="Morgenstern B."/>
            <person name="Solovyev V."/>
            <person name="Kosarev P."/>
            <person name="Brown G."/>
            <person name="Chen H.C."/>
            <person name="Ermolaeva O."/>
            <person name="Hlavina W."/>
            <person name="Kapustin Y."/>
            <person name="Kiryutin B."/>
            <person name="Kitts P."/>
            <person name="Maglott D."/>
            <person name="Pruitt K."/>
            <person name="Sapojnikov V."/>
            <person name="Souvorov A."/>
            <person name="Mackey A.J."/>
            <person name="Waterhouse R.M."/>
            <person name="Wyder S."/>
            <person name="Zdobnov E.M."/>
            <person name="Zdobnov E.M."/>
            <person name="Wyder S."/>
            <person name="Kriventseva E.V."/>
            <person name="Kadowaki T."/>
            <person name="Bork P."/>
            <person name="Aranda M."/>
            <person name="Bao R."/>
            <person name="Beermann A."/>
            <person name="Berns N."/>
            <person name="Bolognesi R."/>
            <person name="Bonneton F."/>
            <person name="Bopp D."/>
            <person name="Brown S.J."/>
            <person name="Bucher G."/>
            <person name="Butts T."/>
            <person name="Chaumot A."/>
            <person name="Denell R.E."/>
            <person name="Ferrier D.E."/>
            <person name="Friedrich M."/>
            <person name="Gordon C.M."/>
            <person name="Jindra M."/>
            <person name="Klingler M."/>
            <person name="Lan Q."/>
            <person name="Lattorff H.M."/>
            <person name="Laudet V."/>
            <person name="von Levetsow C."/>
            <person name="Liu Z."/>
            <person name="Lutz R."/>
            <person name="Lynch J.A."/>
            <person name="da Fonseca R.N."/>
            <person name="Posnien N."/>
            <person name="Reuter R."/>
            <person name="Roth S."/>
            <person name="Savard J."/>
            <person name="Schinko J.B."/>
            <person name="Schmitt C."/>
            <person name="Schoppmeier M."/>
            <person name="Schroder R."/>
            <person name="Shippy T.D."/>
            <person name="Simonnet F."/>
            <person name="Marques-Souza H."/>
            <person name="Tautz D."/>
            <person name="Tomoyasu Y."/>
            <person name="Trauner J."/>
            <person name="Van der Zee M."/>
            <person name="Vervoort M."/>
            <person name="Wittkopp N."/>
            <person name="Wimmer E.A."/>
            <person name="Yang X."/>
            <person name="Jones A.K."/>
            <person name="Sattelle D.B."/>
            <person name="Ebert P.R."/>
            <person name="Nelson D."/>
            <person name="Scott J.G."/>
            <person name="Beeman R.W."/>
            <person name="Muthukrishnan S."/>
            <person name="Kramer K.J."/>
            <person name="Arakane Y."/>
            <person name="Beeman R.W."/>
            <person name="Zhu Q."/>
            <person name="Hogenkamp D."/>
            <person name="Dixit R."/>
            <person name="Oppert B."/>
            <person name="Jiang H."/>
            <person name="Zou Z."/>
            <person name="Marshall J."/>
            <person name="Elpidina E."/>
            <person name="Vinokurov K."/>
            <person name="Oppert C."/>
            <person name="Zou Z."/>
            <person name="Evans J."/>
            <person name="Lu Z."/>
            <person name="Zhao P."/>
            <person name="Sumathipala N."/>
            <person name="Altincicek B."/>
            <person name="Vilcinskas A."/>
            <person name="Williams M."/>
            <person name="Hultmark D."/>
            <person name="Hetru C."/>
            <person name="Jiang H."/>
            <person name="Grimmelikhuijzen C.J."/>
            <person name="Hauser F."/>
            <person name="Cazzamali G."/>
            <person name="Williamson M."/>
            <person name="Park Y."/>
            <person name="Li B."/>
            <person name="Tanaka Y."/>
            <person name="Predel R."/>
            <person name="Neupert S."/>
            <person name="Schachtner J."/>
            <person name="Verleyen P."/>
            <person name="Raible F."/>
            <person name="Bork P."/>
            <person name="Friedrich M."/>
            <person name="Walden K.K."/>
            <person name="Robertson H.M."/>
            <person name="Angeli S."/>
            <person name="Foret S."/>
            <person name="Bucher G."/>
            <person name="Schuetz S."/>
            <person name="Maleszka R."/>
            <person name="Wimmer E.A."/>
            <person name="Beeman R.W."/>
            <person name="Lorenzen M."/>
            <person name="Tomoyasu Y."/>
            <person name="Miller S.C."/>
            <person name="Grossmann D."/>
            <person name="Bucher G."/>
        </authorList>
    </citation>
    <scope>NUCLEOTIDE SEQUENCE [LARGE SCALE GENOMIC DNA]</scope>
    <source>
        <strain evidence="3 4">Georgia GA2</strain>
    </source>
</reference>
<feature type="compositionally biased region" description="Low complexity" evidence="1">
    <location>
        <begin position="1087"/>
        <end position="1099"/>
    </location>
</feature>
<dbReference type="PANTHER" id="PTHR15690:SF0">
    <property type="entry name" value="NUCLEAR RECEPTOR COACTIVATOR 6"/>
    <property type="match status" value="1"/>
</dbReference>
<dbReference type="GO" id="GO:0005634">
    <property type="term" value="C:nucleus"/>
    <property type="evidence" value="ECO:0007669"/>
    <property type="project" value="InterPro"/>
</dbReference>
<sequence>MAADSDGCDLTTIVTCEGNLSDPDFANRFKAVVGTLNGILGDVVTVHKLEPWNSVRVTLSIPREAALRLRKLASEGSAQLRNLGILSVQVEGDQVISLRIANSVNAEPQEIRLQTTQDGSGSSQDGPLSRFLAPATEPEKVQFKSPNVVCPPDSVVPKVPVSAATVVSTTPPTTKSYAGPFPFTSMNQAIHSQANYATPPPPYPGKHPAVTISSPLLVNLLQNDGATSPKTTETPVSSAVNRTVNSFVQKPNLPRTIVRQKNTKPQANTSPSALSNTSIRQNSKPNSTITPPPYPNNTATTHLPPPPPYSVAVTRQWDSVVQTSPFLDLTPSLTDDLEHLLPTLERDLARSPPEIPEELTHGDDKRNFLINPLTGELEPQSSGESETEDLGDVFTGLPSPAALSDDDTNSTIRPDTTDQSDSETRSSHSDSGKHSRIKTKTVRDRGRDSPNLKPTEKIKLRLKLEKSEPINTAYKVDVSFIQQPKKASTSVVAASPGEELRVPPLHISLRGRHHAFITNKKKKLTDKAKMRKKIATDSAIIDETDEKKKKFKSNNHDSTDLISKLVIHNNYKDKQKERRGSDSELTRANLKFVDSNGIISVEKKRRLSQSEPGLESEPPILGSTNVGTIASLPQKSRKDKSKVKEVFKSKDVVRNKSFSKSCLGEKFTKQVALPTGEIDMGAKFKQSLMEGTEKGIPRPPHRTENVHQIGVENKKIEKADQIKVEAEPPPLKEKSPEPDKCNTPDRKQADLGDKQAGRSPNSGAQGEDSGIESMDALSEKSPNQASQSPHADIPEPIKSKTQVPDMPHMLDIEAQLAKMEGLNGVEDMNENQHNTQPKQLGQCCELTSALQDSLKQGAVSLSSVNVASPHAVKEQLQPAEVTLVPVKTKTKEDDLEPLPVRVTPPLYTYSNPEKGRGSESPTMSDEDSNSCSNNIHKTKSLLEQLLIEIPDNQTPSSPSPATRSVRTRALSKLNSPELNSPVSTTIKPNRVATTPAAKRKRHESDSSNNSIDDTRNKKTRKCSENAVELIKACIGVEATKANNVKKSAKSQDESSDSDEPLIEKVRKTATANSVGKKAKSGNGVKGVAVTTRRSVRTTAIPAPNTRSKGDKVGVDSEALRRKTRSAVSEGDSKRKKEVK</sequence>
<feature type="region of interest" description="Disordered" evidence="1">
    <location>
        <begin position="886"/>
        <end position="1022"/>
    </location>
</feature>
<protein>
    <recommendedName>
        <fullName evidence="2">Nuclear receptor coactivator 6 TRADD-N domain-containing protein</fullName>
    </recommendedName>
</protein>
<organism evidence="3 4">
    <name type="scientific">Tribolium castaneum</name>
    <name type="common">Red flour beetle</name>
    <dbReference type="NCBI Taxonomy" id="7070"/>
    <lineage>
        <taxon>Eukaryota</taxon>
        <taxon>Metazoa</taxon>
        <taxon>Ecdysozoa</taxon>
        <taxon>Arthropoda</taxon>
        <taxon>Hexapoda</taxon>
        <taxon>Insecta</taxon>
        <taxon>Pterygota</taxon>
        <taxon>Neoptera</taxon>
        <taxon>Endopterygota</taxon>
        <taxon>Coleoptera</taxon>
        <taxon>Polyphaga</taxon>
        <taxon>Cucujiformia</taxon>
        <taxon>Tenebrionidae</taxon>
        <taxon>Tenebrionidae incertae sedis</taxon>
        <taxon>Tribolium</taxon>
    </lineage>
</organism>
<feature type="compositionally biased region" description="Basic and acidic residues" evidence="1">
    <location>
        <begin position="1107"/>
        <end position="1120"/>
    </location>
</feature>
<accession>A0A139WFR0</accession>
<feature type="region of interest" description="Disordered" evidence="1">
    <location>
        <begin position="604"/>
        <end position="640"/>
    </location>
</feature>
<feature type="compositionally biased region" description="Polar residues" evidence="1">
    <location>
        <begin position="259"/>
        <end position="284"/>
    </location>
</feature>
<feature type="compositionally biased region" description="Polar residues" evidence="1">
    <location>
        <begin position="972"/>
        <end position="987"/>
    </location>
</feature>
<reference evidence="3 4" key="2">
    <citation type="journal article" date="2010" name="Nucleic Acids Res.">
        <title>BeetleBase in 2010: revisions to provide comprehensive genomic information for Tribolium castaneum.</title>
        <authorList>
            <person name="Kim H.S."/>
            <person name="Murphy T."/>
            <person name="Xia J."/>
            <person name="Caragea D."/>
            <person name="Park Y."/>
            <person name="Beeman R.W."/>
            <person name="Lorenzen M.D."/>
            <person name="Butcher S."/>
            <person name="Manak J.R."/>
            <person name="Brown S.J."/>
        </authorList>
    </citation>
    <scope>GENOME REANNOTATION</scope>
    <source>
        <strain evidence="3 4">Georgia GA2</strain>
    </source>
</reference>
<gene>
    <name evidence="3" type="primary">AUGUSTUS-3.0.2_33514</name>
    <name evidence="3" type="ORF">TcasGA2_TC033514</name>
</gene>
<dbReference type="InParanoid" id="A0A139WFR0"/>
<dbReference type="InterPro" id="IPR032715">
    <property type="entry name" value="NCOA6_TRADD-N"/>
</dbReference>
<evidence type="ECO:0000313" key="4">
    <source>
        <dbReference type="Proteomes" id="UP000007266"/>
    </source>
</evidence>
<dbReference type="KEGG" id="tca:656611"/>
<feature type="compositionally biased region" description="Basic and acidic residues" evidence="1">
    <location>
        <begin position="1130"/>
        <end position="1139"/>
    </location>
</feature>
<feature type="region of interest" description="Disordered" evidence="1">
    <location>
        <begin position="684"/>
        <end position="807"/>
    </location>
</feature>
<dbReference type="EMBL" id="KQ971351">
    <property type="protein sequence ID" value="KYB26838.1"/>
    <property type="molecule type" value="Genomic_DNA"/>
</dbReference>
<feature type="compositionally biased region" description="Basic and acidic residues" evidence="1">
    <location>
        <begin position="422"/>
        <end position="433"/>
    </location>
</feature>
<feature type="compositionally biased region" description="Polar residues" evidence="1">
    <location>
        <begin position="780"/>
        <end position="789"/>
    </location>
</feature>
<feature type="compositionally biased region" description="Basic and acidic residues" evidence="1">
    <location>
        <begin position="691"/>
        <end position="705"/>
    </location>
</feature>
<evidence type="ECO:0000313" key="3">
    <source>
        <dbReference type="EMBL" id="KYB26838.1"/>
    </source>
</evidence>
<feature type="compositionally biased region" description="Basic and acidic residues" evidence="1">
    <location>
        <begin position="441"/>
        <end position="456"/>
    </location>
</feature>
<dbReference type="Proteomes" id="UP000007266">
    <property type="component" value="Linkage group 7"/>
</dbReference>
<dbReference type="STRING" id="7070.A0A139WFR0"/>
<feature type="region of interest" description="Disordered" evidence="1">
    <location>
        <begin position="345"/>
        <end position="456"/>
    </location>
</feature>
<feature type="compositionally biased region" description="Basic and acidic residues" evidence="1">
    <location>
        <begin position="712"/>
        <end position="756"/>
    </location>
</feature>
<keyword evidence="4" id="KW-1185">Reference proteome</keyword>
<feature type="region of interest" description="Disordered" evidence="1">
    <location>
        <begin position="247"/>
        <end position="310"/>
    </location>
</feature>
<dbReference type="GO" id="GO:0003713">
    <property type="term" value="F:transcription coactivator activity"/>
    <property type="evidence" value="ECO:0007669"/>
    <property type="project" value="InterPro"/>
</dbReference>
<dbReference type="OMA" id="RYQQQYI"/>
<feature type="compositionally biased region" description="Polar residues" evidence="1">
    <location>
        <begin position="622"/>
        <end position="634"/>
    </location>
</feature>
<evidence type="ECO:0000256" key="1">
    <source>
        <dbReference type="SAM" id="MobiDB-lite"/>
    </source>
</evidence>
<dbReference type="PANTHER" id="PTHR15690">
    <property type="entry name" value="NUCLEAR RECEPTOR COACTIVATOR 6"/>
    <property type="match status" value="1"/>
</dbReference>
<dbReference type="Pfam" id="PF13820">
    <property type="entry name" value="NCOA6_TRADD-N"/>
    <property type="match status" value="1"/>
</dbReference>
<feature type="compositionally biased region" description="Polar residues" evidence="1">
    <location>
        <begin position="919"/>
        <end position="935"/>
    </location>
</feature>
<feature type="compositionally biased region" description="Basic and acidic residues" evidence="1">
    <location>
        <begin position="358"/>
        <end position="367"/>
    </location>
</feature>
<feature type="region of interest" description="Disordered" evidence="1">
    <location>
        <begin position="1040"/>
        <end position="1139"/>
    </location>
</feature>
<dbReference type="InterPro" id="IPR026638">
    <property type="entry name" value="NCOA6"/>
</dbReference>
<proteinExistence type="predicted"/>
<feature type="domain" description="Nuclear receptor coactivator 6 TRADD-N" evidence="2">
    <location>
        <begin position="11"/>
        <end position="126"/>
    </location>
</feature>
<dbReference type="OrthoDB" id="5967287at2759"/>
<feature type="compositionally biased region" description="Polar residues" evidence="1">
    <location>
        <begin position="951"/>
        <end position="964"/>
    </location>
</feature>
<name>A0A139WFR0_TRICA</name>